<dbReference type="Proteomes" id="UP000235533">
    <property type="component" value="Unassembled WGS sequence"/>
</dbReference>
<dbReference type="EMBL" id="MCZF01000313">
    <property type="protein sequence ID" value="PMM39512.1"/>
    <property type="molecule type" value="Genomic_DNA"/>
</dbReference>
<proteinExistence type="predicted"/>
<gene>
    <name evidence="2" type="ORF">BCT54_13785</name>
</gene>
<organism evidence="2 3">
    <name type="scientific">Vibrio splendidus</name>
    <dbReference type="NCBI Taxonomy" id="29497"/>
    <lineage>
        <taxon>Bacteria</taxon>
        <taxon>Pseudomonadati</taxon>
        <taxon>Pseudomonadota</taxon>
        <taxon>Gammaproteobacteria</taxon>
        <taxon>Vibrionales</taxon>
        <taxon>Vibrionaceae</taxon>
        <taxon>Vibrio</taxon>
    </lineage>
</organism>
<name>A0A2N7JIA9_VIBSP</name>
<dbReference type="RefSeq" id="WP_102554292.1">
    <property type="nucleotide sequence ID" value="NZ_MCZF01000313.1"/>
</dbReference>
<dbReference type="InterPro" id="IPR025489">
    <property type="entry name" value="DUF4381"/>
</dbReference>
<feature type="transmembrane region" description="Helical" evidence="1">
    <location>
        <begin position="20"/>
        <end position="42"/>
    </location>
</feature>
<evidence type="ECO:0000313" key="3">
    <source>
        <dbReference type="Proteomes" id="UP000235533"/>
    </source>
</evidence>
<sequence>MSDNRVLLKGFIDPASTVDVSWLPTTIGWKVTFVLILVWGAWKSFHLFHSYKANKYRRLAVKAISRSKQDPIDNQRQQQELRRINSLLKQVACCSFPGSKVAMLNGNEWGDFLTVSSPHQVFDRALLLQWQQDIYKPASDYSWTESELSQIRLSAIAWVKSHVRRTDDRV</sequence>
<comment type="caution">
    <text evidence="2">The sequence shown here is derived from an EMBL/GenBank/DDBJ whole genome shotgun (WGS) entry which is preliminary data.</text>
</comment>
<evidence type="ECO:0008006" key="4">
    <source>
        <dbReference type="Google" id="ProtNLM"/>
    </source>
</evidence>
<evidence type="ECO:0000313" key="2">
    <source>
        <dbReference type="EMBL" id="PMM39512.1"/>
    </source>
</evidence>
<protein>
    <recommendedName>
        <fullName evidence="4">DUF4381 domain-containing protein</fullName>
    </recommendedName>
</protein>
<dbReference type="Pfam" id="PF14316">
    <property type="entry name" value="DUF4381"/>
    <property type="match status" value="1"/>
</dbReference>
<accession>A0A2N7JIA9</accession>
<dbReference type="AlphaFoldDB" id="A0A2N7JIA9"/>
<keyword evidence="1" id="KW-1133">Transmembrane helix</keyword>
<reference evidence="3" key="1">
    <citation type="submission" date="2016-07" db="EMBL/GenBank/DDBJ databases">
        <title>Nontailed viruses are major unrecognized killers of bacteria in the ocean.</title>
        <authorList>
            <person name="Kauffman K."/>
            <person name="Hussain F."/>
            <person name="Yang J."/>
            <person name="Arevalo P."/>
            <person name="Brown J."/>
            <person name="Cutler M."/>
            <person name="Kelly L."/>
            <person name="Polz M.F."/>
        </authorList>
    </citation>
    <scope>NUCLEOTIDE SEQUENCE [LARGE SCALE GENOMIC DNA]</scope>
    <source>
        <strain evidence="3">10N.261.48.B5</strain>
    </source>
</reference>
<keyword evidence="1" id="KW-0812">Transmembrane</keyword>
<keyword evidence="1" id="KW-0472">Membrane</keyword>
<evidence type="ECO:0000256" key="1">
    <source>
        <dbReference type="SAM" id="Phobius"/>
    </source>
</evidence>